<dbReference type="RefSeq" id="WP_076379639.1">
    <property type="nucleotide sequence ID" value="NZ_AP017422.1"/>
</dbReference>
<dbReference type="PANTHER" id="PTHR32120:SF11">
    <property type="entry name" value="SMALL RIBOSOMAL SUBUNIT BIOGENESIS GTPASE RSGA 1, MITOCHONDRIAL-RELATED"/>
    <property type="match status" value="1"/>
</dbReference>
<evidence type="ECO:0000256" key="8">
    <source>
        <dbReference type="ARBA" id="ARBA00022884"/>
    </source>
</evidence>
<accession>A0A173MRP4</accession>
<evidence type="ECO:0000256" key="1">
    <source>
        <dbReference type="ARBA" id="ARBA00022490"/>
    </source>
</evidence>
<dbReference type="GO" id="GO:0042274">
    <property type="term" value="P:ribosomal small subunit biogenesis"/>
    <property type="evidence" value="ECO:0007669"/>
    <property type="project" value="UniProtKB-UniRule"/>
</dbReference>
<feature type="binding site" evidence="10">
    <location>
        <position position="264"/>
    </location>
    <ligand>
        <name>Zn(2+)</name>
        <dbReference type="ChEBI" id="CHEBI:29105"/>
    </ligand>
</feature>
<dbReference type="EMBL" id="FTOR01000004">
    <property type="protein sequence ID" value="SIT17068.1"/>
    <property type="molecule type" value="Genomic_DNA"/>
</dbReference>
<evidence type="ECO:0000256" key="6">
    <source>
        <dbReference type="ARBA" id="ARBA00022801"/>
    </source>
</evidence>
<dbReference type="PROSITE" id="PS51721">
    <property type="entry name" value="G_CP"/>
    <property type="match status" value="1"/>
</dbReference>
<feature type="binding site" evidence="10">
    <location>
        <begin position="128"/>
        <end position="131"/>
    </location>
    <ligand>
        <name>GTP</name>
        <dbReference type="ChEBI" id="CHEBI:37565"/>
    </ligand>
</feature>
<dbReference type="InterPro" id="IPR012340">
    <property type="entry name" value="NA-bd_OB-fold"/>
</dbReference>
<dbReference type="GO" id="GO:0005737">
    <property type="term" value="C:cytoplasm"/>
    <property type="evidence" value="ECO:0007669"/>
    <property type="project" value="UniProtKB-SubCell"/>
</dbReference>
<dbReference type="Pfam" id="PF16745">
    <property type="entry name" value="RsgA_N"/>
    <property type="match status" value="1"/>
</dbReference>
<evidence type="ECO:0000259" key="12">
    <source>
        <dbReference type="PROSITE" id="PS51721"/>
    </source>
</evidence>
<evidence type="ECO:0000256" key="2">
    <source>
        <dbReference type="ARBA" id="ARBA00022517"/>
    </source>
</evidence>
<dbReference type="GO" id="GO:0003924">
    <property type="term" value="F:GTPase activity"/>
    <property type="evidence" value="ECO:0007669"/>
    <property type="project" value="UniProtKB-UniRule"/>
</dbReference>
<comment type="cofactor">
    <cofactor evidence="10">
        <name>Zn(2+)</name>
        <dbReference type="ChEBI" id="CHEBI:29105"/>
    </cofactor>
    <text evidence="10">Binds 1 zinc ion per subunit.</text>
</comment>
<feature type="binding site" evidence="10">
    <location>
        <position position="269"/>
    </location>
    <ligand>
        <name>Zn(2+)</name>
        <dbReference type="ChEBI" id="CHEBI:29105"/>
    </ligand>
</feature>
<gene>
    <name evidence="10" type="primary">rsgA</name>
    <name evidence="13" type="ORF">SAMN05421788_104305</name>
</gene>
<evidence type="ECO:0000259" key="11">
    <source>
        <dbReference type="PROSITE" id="PS50936"/>
    </source>
</evidence>
<comment type="similarity">
    <text evidence="10">Belongs to the TRAFAC class YlqF/YawG GTPase family. RsgA subfamily.</text>
</comment>
<evidence type="ECO:0000256" key="10">
    <source>
        <dbReference type="HAMAP-Rule" id="MF_01820"/>
    </source>
</evidence>
<evidence type="ECO:0000256" key="5">
    <source>
        <dbReference type="ARBA" id="ARBA00022741"/>
    </source>
</evidence>
<feature type="domain" description="EngC GTPase" evidence="11">
    <location>
        <begin position="88"/>
        <end position="238"/>
    </location>
</feature>
<feature type="binding site" evidence="10">
    <location>
        <position position="271"/>
    </location>
    <ligand>
        <name>Zn(2+)</name>
        <dbReference type="ChEBI" id="CHEBI:29105"/>
    </ligand>
</feature>
<dbReference type="SUPFAM" id="SSF50249">
    <property type="entry name" value="Nucleic acid-binding proteins"/>
    <property type="match status" value="1"/>
</dbReference>
<reference evidence="14" key="1">
    <citation type="submission" date="2017-01" db="EMBL/GenBank/DDBJ databases">
        <authorList>
            <person name="Varghese N."/>
            <person name="Submissions S."/>
        </authorList>
    </citation>
    <scope>NUCLEOTIDE SEQUENCE [LARGE SCALE GENOMIC DNA]</scope>
    <source>
        <strain evidence="14">DSM 21054</strain>
    </source>
</reference>
<dbReference type="Gene3D" id="3.40.50.300">
    <property type="entry name" value="P-loop containing nucleotide triphosphate hydrolases"/>
    <property type="match status" value="1"/>
</dbReference>
<dbReference type="Gene3D" id="1.10.40.50">
    <property type="entry name" value="Probable gtpase engc, domain 3"/>
    <property type="match status" value="1"/>
</dbReference>
<comment type="subunit">
    <text evidence="10">Monomer. Associates with 30S ribosomal subunit, binds 16S rRNA.</text>
</comment>
<dbReference type="GO" id="GO:0005525">
    <property type="term" value="F:GTP binding"/>
    <property type="evidence" value="ECO:0007669"/>
    <property type="project" value="UniProtKB-UniRule"/>
</dbReference>
<organism evidence="13 14">
    <name type="scientific">Filimonas lacunae</name>
    <dbReference type="NCBI Taxonomy" id="477680"/>
    <lineage>
        <taxon>Bacteria</taxon>
        <taxon>Pseudomonadati</taxon>
        <taxon>Bacteroidota</taxon>
        <taxon>Chitinophagia</taxon>
        <taxon>Chitinophagales</taxon>
        <taxon>Chitinophagaceae</taxon>
        <taxon>Filimonas</taxon>
    </lineage>
</organism>
<protein>
    <recommendedName>
        <fullName evidence="10">Small ribosomal subunit biogenesis GTPase RsgA</fullName>
        <ecNumber evidence="10">3.6.1.-</ecNumber>
    </recommendedName>
</protein>
<dbReference type="EC" id="3.6.1.-" evidence="10"/>
<dbReference type="Pfam" id="PF03193">
    <property type="entry name" value="RsgA_GTPase"/>
    <property type="match status" value="1"/>
</dbReference>
<dbReference type="InterPro" id="IPR004881">
    <property type="entry name" value="Ribosome_biogen_GTPase_RsgA"/>
</dbReference>
<dbReference type="InterPro" id="IPR030378">
    <property type="entry name" value="G_CP_dom"/>
</dbReference>
<evidence type="ECO:0000256" key="9">
    <source>
        <dbReference type="ARBA" id="ARBA00023134"/>
    </source>
</evidence>
<dbReference type="AlphaFoldDB" id="A0A173MRP4"/>
<dbReference type="PROSITE" id="PS50936">
    <property type="entry name" value="ENGC_GTPASE"/>
    <property type="match status" value="1"/>
</dbReference>
<name>A0A173MRP4_9BACT</name>
<keyword evidence="1 10" id="KW-0963">Cytoplasm</keyword>
<keyword evidence="6 10" id="KW-0378">Hydrolase</keyword>
<dbReference type="GO" id="GO:0019843">
    <property type="term" value="F:rRNA binding"/>
    <property type="evidence" value="ECO:0007669"/>
    <property type="project" value="UniProtKB-KW"/>
</dbReference>
<evidence type="ECO:0000256" key="3">
    <source>
        <dbReference type="ARBA" id="ARBA00022723"/>
    </source>
</evidence>
<dbReference type="HAMAP" id="MF_01820">
    <property type="entry name" value="GTPase_RsgA"/>
    <property type="match status" value="1"/>
</dbReference>
<keyword evidence="7 10" id="KW-0862">Zinc</keyword>
<sequence>MRALIYKSTGSWYIARGEDGQLYNARVKGSFKVEGLTSTNPIAVGDEVNLNPEDEADNVATITDIHDRRNYIARTSPHNKNKHHIVASNIDQTLLFATLKDPKTSQGFLDRFLVSAEAYHVPAILVFNKSDLFRKKEQELYDELWNMYTAIGYTVLKISLKQGEGIEELKTLLQDKTTLVSGHSGVGKSTFINHLFPDMELKTQEVSGWSGKGLHTTTYAEMFDLPFNGKIIDTPGIREFGLVDISRQELSHYFPEMRALLNNCQFNNCQHINEPGCAVKAAVESGEIAESRFFSYYNILESIDAKSY</sequence>
<comment type="subcellular location">
    <subcellularLocation>
        <location evidence="10">Cytoplasm</location>
    </subcellularLocation>
</comment>
<comment type="function">
    <text evidence="10">One of several proteins that assist in the late maturation steps of the functional core of the 30S ribosomal subunit. Helps release RbfA from mature subunits. May play a role in the assembly of ribosomal proteins into the subunit. Circularly permuted GTPase that catalyzes slow GTP hydrolysis, GTPase activity is stimulated by the 30S ribosomal subunit.</text>
</comment>
<keyword evidence="2 10" id="KW-0690">Ribosome biogenesis</keyword>
<keyword evidence="14" id="KW-1185">Reference proteome</keyword>
<evidence type="ECO:0000256" key="4">
    <source>
        <dbReference type="ARBA" id="ARBA00022730"/>
    </source>
</evidence>
<feature type="domain" description="CP-type G" evidence="12">
    <location>
        <begin position="78"/>
        <end position="240"/>
    </location>
</feature>
<dbReference type="Gene3D" id="2.40.50.140">
    <property type="entry name" value="Nucleic acid-binding proteins"/>
    <property type="match status" value="1"/>
</dbReference>
<keyword evidence="8 10" id="KW-0694">RNA-binding</keyword>
<evidence type="ECO:0000313" key="13">
    <source>
        <dbReference type="EMBL" id="SIT17068.1"/>
    </source>
</evidence>
<dbReference type="PANTHER" id="PTHR32120">
    <property type="entry name" value="SMALL RIBOSOMAL SUBUNIT BIOGENESIS GTPASE RSGA"/>
    <property type="match status" value="1"/>
</dbReference>
<dbReference type="NCBIfam" id="TIGR00157">
    <property type="entry name" value="ribosome small subunit-dependent GTPase A"/>
    <property type="match status" value="1"/>
</dbReference>
<dbReference type="CDD" id="cd04466">
    <property type="entry name" value="S1_YloQ_GTPase"/>
    <property type="match status" value="1"/>
</dbReference>
<dbReference type="KEGG" id="fln:FLA_6386"/>
<feature type="binding site" evidence="10">
    <location>
        <position position="277"/>
    </location>
    <ligand>
        <name>Zn(2+)</name>
        <dbReference type="ChEBI" id="CHEBI:29105"/>
    </ligand>
</feature>
<feature type="binding site" evidence="10">
    <location>
        <begin position="182"/>
        <end position="190"/>
    </location>
    <ligand>
        <name>GTP</name>
        <dbReference type="ChEBI" id="CHEBI:37565"/>
    </ligand>
</feature>
<dbReference type="GO" id="GO:0046872">
    <property type="term" value="F:metal ion binding"/>
    <property type="evidence" value="ECO:0007669"/>
    <property type="project" value="UniProtKB-KW"/>
</dbReference>
<keyword evidence="9 10" id="KW-0342">GTP-binding</keyword>
<dbReference type="InterPro" id="IPR010914">
    <property type="entry name" value="RsgA_GTPase_dom"/>
</dbReference>
<dbReference type="Proteomes" id="UP000186917">
    <property type="component" value="Unassembled WGS sequence"/>
</dbReference>
<evidence type="ECO:0000313" key="14">
    <source>
        <dbReference type="Proteomes" id="UP000186917"/>
    </source>
</evidence>
<dbReference type="InterPro" id="IPR031944">
    <property type="entry name" value="RsgA_N"/>
</dbReference>
<dbReference type="CDD" id="cd01854">
    <property type="entry name" value="YjeQ_EngC"/>
    <property type="match status" value="1"/>
</dbReference>
<dbReference type="InterPro" id="IPR027417">
    <property type="entry name" value="P-loop_NTPase"/>
</dbReference>
<dbReference type="STRING" id="477680.SAMN05421788_104305"/>
<dbReference type="OrthoDB" id="9809485at2"/>
<keyword evidence="4 10" id="KW-0699">rRNA-binding</keyword>
<dbReference type="SUPFAM" id="SSF52540">
    <property type="entry name" value="P-loop containing nucleoside triphosphate hydrolases"/>
    <property type="match status" value="1"/>
</dbReference>
<proteinExistence type="inferred from homology"/>
<keyword evidence="3 10" id="KW-0479">Metal-binding</keyword>
<evidence type="ECO:0000256" key="7">
    <source>
        <dbReference type="ARBA" id="ARBA00022833"/>
    </source>
</evidence>
<keyword evidence="5 10" id="KW-0547">Nucleotide-binding</keyword>